<keyword evidence="2" id="KW-1185">Reference proteome</keyword>
<reference evidence="1" key="1">
    <citation type="journal article" date="2020" name="Stud. Mycol.">
        <title>101 Dothideomycetes genomes: a test case for predicting lifestyles and emergence of pathogens.</title>
        <authorList>
            <person name="Haridas S."/>
            <person name="Albert R."/>
            <person name="Binder M."/>
            <person name="Bloem J."/>
            <person name="Labutti K."/>
            <person name="Salamov A."/>
            <person name="Andreopoulos B."/>
            <person name="Baker S."/>
            <person name="Barry K."/>
            <person name="Bills G."/>
            <person name="Bluhm B."/>
            <person name="Cannon C."/>
            <person name="Castanera R."/>
            <person name="Culley D."/>
            <person name="Daum C."/>
            <person name="Ezra D."/>
            <person name="Gonzalez J."/>
            <person name="Henrissat B."/>
            <person name="Kuo A."/>
            <person name="Liang C."/>
            <person name="Lipzen A."/>
            <person name="Lutzoni F."/>
            <person name="Magnuson J."/>
            <person name="Mondo S."/>
            <person name="Nolan M."/>
            <person name="Ohm R."/>
            <person name="Pangilinan J."/>
            <person name="Park H.-J."/>
            <person name="Ramirez L."/>
            <person name="Alfaro M."/>
            <person name="Sun H."/>
            <person name="Tritt A."/>
            <person name="Yoshinaga Y."/>
            <person name="Zwiers L.-H."/>
            <person name="Turgeon B."/>
            <person name="Goodwin S."/>
            <person name="Spatafora J."/>
            <person name="Crous P."/>
            <person name="Grigoriev I."/>
        </authorList>
    </citation>
    <scope>NUCLEOTIDE SEQUENCE</scope>
    <source>
        <strain evidence="1">CBS 690.94</strain>
    </source>
</reference>
<evidence type="ECO:0000313" key="1">
    <source>
        <dbReference type="EMBL" id="KAF2448589.1"/>
    </source>
</evidence>
<proteinExistence type="predicted"/>
<dbReference type="Proteomes" id="UP000799764">
    <property type="component" value="Unassembled WGS sequence"/>
</dbReference>
<evidence type="ECO:0000313" key="2">
    <source>
        <dbReference type="Proteomes" id="UP000799764"/>
    </source>
</evidence>
<accession>A0A9P4PTC9</accession>
<dbReference type="AlphaFoldDB" id="A0A9P4PTC9"/>
<dbReference type="EMBL" id="MU001495">
    <property type="protein sequence ID" value="KAF2448589.1"/>
    <property type="molecule type" value="Genomic_DNA"/>
</dbReference>
<comment type="caution">
    <text evidence="1">The sequence shown here is derived from an EMBL/GenBank/DDBJ whole genome shotgun (WGS) entry which is preliminary data.</text>
</comment>
<organism evidence="1 2">
    <name type="scientific">Karstenula rhodostoma CBS 690.94</name>
    <dbReference type="NCBI Taxonomy" id="1392251"/>
    <lineage>
        <taxon>Eukaryota</taxon>
        <taxon>Fungi</taxon>
        <taxon>Dikarya</taxon>
        <taxon>Ascomycota</taxon>
        <taxon>Pezizomycotina</taxon>
        <taxon>Dothideomycetes</taxon>
        <taxon>Pleosporomycetidae</taxon>
        <taxon>Pleosporales</taxon>
        <taxon>Massarineae</taxon>
        <taxon>Didymosphaeriaceae</taxon>
        <taxon>Karstenula</taxon>
    </lineage>
</organism>
<gene>
    <name evidence="1" type="ORF">P171DRAFT_215391</name>
</gene>
<name>A0A9P4PTC9_9PLEO</name>
<protein>
    <submittedName>
        <fullName evidence="1">Uncharacterized protein</fullName>
    </submittedName>
</protein>
<sequence length="210" mass="23186">MVSTFTRHVSPLSHPILGHVRPLVNRRVLTWLSVLGDLSAHFGMTSEYCSPVPVGVDNMNFSKPTGGVGCEGKCGRGDIWEGWNVGGECFHGDLVVYKEEQGIISISWGSARSLCGYCLLSAVCIMYDDMPRIQGILLGKVLCNGTSSYHKVAKDLMTGRSFPVYTDPRSGGLCFRLYFALVIEYHQSRRVYSICLPQCGVSGQQLYFML</sequence>